<dbReference type="InterPro" id="IPR005599">
    <property type="entry name" value="GPI_mannosylTrfase"/>
</dbReference>
<gene>
    <name evidence="10" type="ORF">HPB51_008082</name>
</gene>
<feature type="compositionally biased region" description="Polar residues" evidence="9">
    <location>
        <begin position="1"/>
        <end position="16"/>
    </location>
</feature>
<keyword evidence="11" id="KW-1185">Reference proteome</keyword>
<evidence type="ECO:0000313" key="11">
    <source>
        <dbReference type="Proteomes" id="UP000821866"/>
    </source>
</evidence>
<feature type="transmembrane region" description="Helical" evidence="8">
    <location>
        <begin position="310"/>
        <end position="331"/>
    </location>
</feature>
<evidence type="ECO:0000256" key="5">
    <source>
        <dbReference type="ARBA" id="ARBA00022824"/>
    </source>
</evidence>
<dbReference type="Proteomes" id="UP000821866">
    <property type="component" value="Chromosome 11"/>
</dbReference>
<reference evidence="10" key="1">
    <citation type="journal article" date="2020" name="Cell">
        <title>Large-Scale Comparative Analyses of Tick Genomes Elucidate Their Genetic Diversity and Vector Capacities.</title>
        <authorList>
            <consortium name="Tick Genome and Microbiome Consortium (TIGMIC)"/>
            <person name="Jia N."/>
            <person name="Wang J."/>
            <person name="Shi W."/>
            <person name="Du L."/>
            <person name="Sun Y."/>
            <person name="Zhan W."/>
            <person name="Jiang J.F."/>
            <person name="Wang Q."/>
            <person name="Zhang B."/>
            <person name="Ji P."/>
            <person name="Bell-Sakyi L."/>
            <person name="Cui X.M."/>
            <person name="Yuan T.T."/>
            <person name="Jiang B.G."/>
            <person name="Yang W.F."/>
            <person name="Lam T.T."/>
            <person name="Chang Q.C."/>
            <person name="Ding S.J."/>
            <person name="Wang X.J."/>
            <person name="Zhu J.G."/>
            <person name="Ruan X.D."/>
            <person name="Zhao L."/>
            <person name="Wei J.T."/>
            <person name="Ye R.Z."/>
            <person name="Que T.C."/>
            <person name="Du C.H."/>
            <person name="Zhou Y.H."/>
            <person name="Cheng J.X."/>
            <person name="Dai P.F."/>
            <person name="Guo W.B."/>
            <person name="Han X.H."/>
            <person name="Huang E.J."/>
            <person name="Li L.F."/>
            <person name="Wei W."/>
            <person name="Gao Y.C."/>
            <person name="Liu J.Z."/>
            <person name="Shao H.Z."/>
            <person name="Wang X."/>
            <person name="Wang C.C."/>
            <person name="Yang T.C."/>
            <person name="Huo Q.B."/>
            <person name="Li W."/>
            <person name="Chen H.Y."/>
            <person name="Chen S.E."/>
            <person name="Zhou L.G."/>
            <person name="Ni X.B."/>
            <person name="Tian J.H."/>
            <person name="Sheng Y."/>
            <person name="Liu T."/>
            <person name="Pan Y.S."/>
            <person name="Xia L.Y."/>
            <person name="Li J."/>
            <person name="Zhao F."/>
            <person name="Cao W.C."/>
        </authorList>
    </citation>
    <scope>NUCLEOTIDE SEQUENCE</scope>
    <source>
        <strain evidence="10">Rmic-2018</strain>
    </source>
</reference>
<keyword evidence="6 8" id="KW-1133">Transmembrane helix</keyword>
<feature type="region of interest" description="Disordered" evidence="9">
    <location>
        <begin position="1"/>
        <end position="25"/>
    </location>
</feature>
<dbReference type="PANTHER" id="PTHR22760:SF4">
    <property type="entry name" value="GPI MANNOSYLTRANSFERASE 3"/>
    <property type="match status" value="1"/>
</dbReference>
<evidence type="ECO:0000256" key="8">
    <source>
        <dbReference type="RuleBase" id="RU363075"/>
    </source>
</evidence>
<organism evidence="10 11">
    <name type="scientific">Rhipicephalus microplus</name>
    <name type="common">Cattle tick</name>
    <name type="synonym">Boophilus microplus</name>
    <dbReference type="NCBI Taxonomy" id="6941"/>
    <lineage>
        <taxon>Eukaryota</taxon>
        <taxon>Metazoa</taxon>
        <taxon>Ecdysozoa</taxon>
        <taxon>Arthropoda</taxon>
        <taxon>Chelicerata</taxon>
        <taxon>Arachnida</taxon>
        <taxon>Acari</taxon>
        <taxon>Parasitiformes</taxon>
        <taxon>Ixodida</taxon>
        <taxon>Ixodoidea</taxon>
        <taxon>Ixodidae</taxon>
        <taxon>Rhipicephalinae</taxon>
        <taxon>Rhipicephalus</taxon>
        <taxon>Boophilus</taxon>
    </lineage>
</organism>
<dbReference type="AlphaFoldDB" id="A0A9J6EMG8"/>
<dbReference type="EMBL" id="JABSTU010000003">
    <property type="protein sequence ID" value="KAH8035715.1"/>
    <property type="molecule type" value="Genomic_DNA"/>
</dbReference>
<keyword evidence="4 8" id="KW-0812">Transmembrane</keyword>
<dbReference type="VEuPathDB" id="VectorBase:LOC119181481"/>
<dbReference type="GO" id="GO:0006506">
    <property type="term" value="P:GPI anchor biosynthetic process"/>
    <property type="evidence" value="ECO:0007669"/>
    <property type="project" value="TreeGrafter"/>
</dbReference>
<evidence type="ECO:0000256" key="3">
    <source>
        <dbReference type="ARBA" id="ARBA00022679"/>
    </source>
</evidence>
<dbReference type="EC" id="2.4.1.-" evidence="8"/>
<sequence length="541" mass="62558">MTETQTTGQINQNISERNTKTRSSEDKRKPCVYLWPPVASEDFRLRVSSSFLQETSQEFPKKFFFFMFVLFRCGGAFFVRTAFVPDEYWQSLEVAHKFVFGYGYQTWEWKYAIRSSVYPMFISAQYYLLKMFKIDTVFTVTMVPRLVQAFMSAIGDYWTVELGRRLFGYEGACWTAVSLLCSWFLHYTASRTLTNVAEQVFTAGALSMYPWGGQKQPSTSWSYLWLVGLSCMIRPTALVLWLPLVALHFARASHSRTFLLKRLAFTSLICFGALMLCDRWFYQRWVCTPWNFVRLNLVADIGAHYGKHPWHWYFTVGLPAVLALQLLPFVLGVRVGRCRLLAAVVIWHMLVLSLVSHKEFRFLLPVFPLAMCVCGAGMARLPRSWGITLAILLGVAFFPPALYFGLFHQKGTLEAMDYLSKELDKQPGGGSVTFLMPCHSTPFYSHIHRSNVKMKFLTCEPNIKKKKNHKDEARDFFLDPVNGLKMYGLGGMTDYVVIYNSLYKHMIDFVVDFDLKFLKGFLHTHFPTAYVGKEVWIYKTH</sequence>
<comment type="similarity">
    <text evidence="8">Belongs to the glycosyltransferase 22 family.</text>
</comment>
<dbReference type="Pfam" id="PF03901">
    <property type="entry name" value="Glyco_transf_22"/>
    <property type="match status" value="1"/>
</dbReference>
<feature type="transmembrane region" description="Helical" evidence="8">
    <location>
        <begin position="111"/>
        <end position="129"/>
    </location>
</feature>
<evidence type="ECO:0000256" key="7">
    <source>
        <dbReference type="ARBA" id="ARBA00023136"/>
    </source>
</evidence>
<comment type="caution">
    <text evidence="10">The sequence shown here is derived from an EMBL/GenBank/DDBJ whole genome shotgun (WGS) entry which is preliminary data.</text>
</comment>
<keyword evidence="5 8" id="KW-0256">Endoplasmic reticulum</keyword>
<comment type="subcellular location">
    <subcellularLocation>
        <location evidence="1 8">Endoplasmic reticulum membrane</location>
        <topology evidence="1 8">Multi-pass membrane protein</topology>
    </subcellularLocation>
</comment>
<feature type="transmembrane region" description="Helical" evidence="8">
    <location>
        <begin position="166"/>
        <end position="185"/>
    </location>
</feature>
<feature type="transmembrane region" description="Helical" evidence="8">
    <location>
        <begin position="63"/>
        <end position="83"/>
    </location>
</feature>
<evidence type="ECO:0000256" key="1">
    <source>
        <dbReference type="ARBA" id="ARBA00004477"/>
    </source>
</evidence>
<feature type="transmembrane region" description="Helical" evidence="8">
    <location>
        <begin position="223"/>
        <end position="250"/>
    </location>
</feature>
<feature type="transmembrane region" description="Helical" evidence="8">
    <location>
        <begin position="386"/>
        <end position="406"/>
    </location>
</feature>
<dbReference type="GO" id="GO:0000026">
    <property type="term" value="F:alpha-1,2-mannosyltransferase activity"/>
    <property type="evidence" value="ECO:0007669"/>
    <property type="project" value="TreeGrafter"/>
</dbReference>
<evidence type="ECO:0000256" key="2">
    <source>
        <dbReference type="ARBA" id="ARBA00022676"/>
    </source>
</evidence>
<dbReference type="GO" id="GO:0005789">
    <property type="term" value="C:endoplasmic reticulum membrane"/>
    <property type="evidence" value="ECO:0007669"/>
    <property type="project" value="UniProtKB-SubCell"/>
</dbReference>
<keyword evidence="7 8" id="KW-0472">Membrane</keyword>
<evidence type="ECO:0000256" key="6">
    <source>
        <dbReference type="ARBA" id="ARBA00022989"/>
    </source>
</evidence>
<evidence type="ECO:0000256" key="9">
    <source>
        <dbReference type="SAM" id="MobiDB-lite"/>
    </source>
</evidence>
<keyword evidence="3" id="KW-0808">Transferase</keyword>
<name>A0A9J6EMG8_RHIMP</name>
<keyword evidence="2 8" id="KW-0328">Glycosyltransferase</keyword>
<feature type="transmembrane region" description="Helical" evidence="8">
    <location>
        <begin position="338"/>
        <end position="356"/>
    </location>
</feature>
<evidence type="ECO:0000313" key="10">
    <source>
        <dbReference type="EMBL" id="KAH8035715.1"/>
    </source>
</evidence>
<reference evidence="10" key="2">
    <citation type="submission" date="2021-09" db="EMBL/GenBank/DDBJ databases">
        <authorList>
            <person name="Jia N."/>
            <person name="Wang J."/>
            <person name="Shi W."/>
            <person name="Du L."/>
            <person name="Sun Y."/>
            <person name="Zhan W."/>
            <person name="Jiang J."/>
            <person name="Wang Q."/>
            <person name="Zhang B."/>
            <person name="Ji P."/>
            <person name="Sakyi L.B."/>
            <person name="Cui X."/>
            <person name="Yuan T."/>
            <person name="Jiang B."/>
            <person name="Yang W."/>
            <person name="Lam T.T.-Y."/>
            <person name="Chang Q."/>
            <person name="Ding S."/>
            <person name="Wang X."/>
            <person name="Zhu J."/>
            <person name="Ruan X."/>
            <person name="Zhao L."/>
            <person name="Wei J."/>
            <person name="Que T."/>
            <person name="Du C."/>
            <person name="Cheng J."/>
            <person name="Dai P."/>
            <person name="Han X."/>
            <person name="Huang E."/>
            <person name="Gao Y."/>
            <person name="Liu J."/>
            <person name="Shao H."/>
            <person name="Ye R."/>
            <person name="Li L."/>
            <person name="Wei W."/>
            <person name="Wang X."/>
            <person name="Wang C."/>
            <person name="Huo Q."/>
            <person name="Li W."/>
            <person name="Guo W."/>
            <person name="Chen H."/>
            <person name="Chen S."/>
            <person name="Zhou L."/>
            <person name="Zhou L."/>
            <person name="Ni X."/>
            <person name="Tian J."/>
            <person name="Zhou Y."/>
            <person name="Sheng Y."/>
            <person name="Liu T."/>
            <person name="Pan Y."/>
            <person name="Xia L."/>
            <person name="Li J."/>
            <person name="Zhao F."/>
            <person name="Cao W."/>
        </authorList>
    </citation>
    <scope>NUCLEOTIDE SEQUENCE</scope>
    <source>
        <strain evidence="10">Rmic-2018</strain>
        <tissue evidence="10">Larvae</tissue>
    </source>
</reference>
<feature type="transmembrane region" description="Helical" evidence="8">
    <location>
        <begin position="262"/>
        <end position="282"/>
    </location>
</feature>
<evidence type="ECO:0000256" key="4">
    <source>
        <dbReference type="ARBA" id="ARBA00022692"/>
    </source>
</evidence>
<protein>
    <recommendedName>
        <fullName evidence="8">Mannosyltransferase</fullName>
        <ecNumber evidence="8">2.4.1.-</ecNumber>
    </recommendedName>
</protein>
<proteinExistence type="inferred from homology"/>
<accession>A0A9J6EMG8</accession>
<dbReference type="PANTHER" id="PTHR22760">
    <property type="entry name" value="GLYCOSYLTRANSFERASE"/>
    <property type="match status" value="1"/>
</dbReference>